<dbReference type="AlphaFoldDB" id="A0A371IHQ0"/>
<protein>
    <submittedName>
        <fullName evidence="1">Uncharacterized protein</fullName>
    </submittedName>
</protein>
<evidence type="ECO:0000313" key="1">
    <source>
        <dbReference type="EMBL" id="RDY14571.1"/>
    </source>
</evidence>
<proteinExistence type="predicted"/>
<keyword evidence="2" id="KW-1185">Reference proteome</keyword>
<sequence>MIAVKIASIEIKIHLKMSGMDIKFEDEILGLLFLNSLLEYWETFKVFITNSTPNGVVSL</sequence>
<comment type="caution">
    <text evidence="1">The sequence shown here is derived from an EMBL/GenBank/DDBJ whole genome shotgun (WGS) entry which is preliminary data.</text>
</comment>
<dbReference type="OrthoDB" id="116316at2759"/>
<evidence type="ECO:0000313" key="2">
    <source>
        <dbReference type="Proteomes" id="UP000257109"/>
    </source>
</evidence>
<accession>A0A371IHQ0</accession>
<dbReference type="EMBL" id="QJKJ01000053">
    <property type="protein sequence ID" value="RDY14571.1"/>
    <property type="molecule type" value="Genomic_DNA"/>
</dbReference>
<organism evidence="1 2">
    <name type="scientific">Mucuna pruriens</name>
    <name type="common">Velvet bean</name>
    <name type="synonym">Dolichos pruriens</name>
    <dbReference type="NCBI Taxonomy" id="157652"/>
    <lineage>
        <taxon>Eukaryota</taxon>
        <taxon>Viridiplantae</taxon>
        <taxon>Streptophyta</taxon>
        <taxon>Embryophyta</taxon>
        <taxon>Tracheophyta</taxon>
        <taxon>Spermatophyta</taxon>
        <taxon>Magnoliopsida</taxon>
        <taxon>eudicotyledons</taxon>
        <taxon>Gunneridae</taxon>
        <taxon>Pentapetalae</taxon>
        <taxon>rosids</taxon>
        <taxon>fabids</taxon>
        <taxon>Fabales</taxon>
        <taxon>Fabaceae</taxon>
        <taxon>Papilionoideae</taxon>
        <taxon>50 kb inversion clade</taxon>
        <taxon>NPAAA clade</taxon>
        <taxon>indigoferoid/millettioid clade</taxon>
        <taxon>Phaseoleae</taxon>
        <taxon>Mucuna</taxon>
    </lineage>
</organism>
<reference evidence="1" key="1">
    <citation type="submission" date="2018-05" db="EMBL/GenBank/DDBJ databases">
        <title>Draft genome of Mucuna pruriens seed.</title>
        <authorList>
            <person name="Nnadi N.E."/>
            <person name="Vos R."/>
            <person name="Hasami M.H."/>
            <person name="Devisetty U.K."/>
            <person name="Aguiy J.C."/>
        </authorList>
    </citation>
    <scope>NUCLEOTIDE SEQUENCE [LARGE SCALE GENOMIC DNA]</scope>
    <source>
        <strain evidence="1">JCA_2017</strain>
    </source>
</reference>
<feature type="non-terminal residue" evidence="1">
    <location>
        <position position="1"/>
    </location>
</feature>
<dbReference type="Proteomes" id="UP000257109">
    <property type="component" value="Unassembled WGS sequence"/>
</dbReference>
<name>A0A371IHQ0_MUCPR</name>
<gene>
    <name evidence="1" type="ORF">CR513_00348</name>
</gene>